<dbReference type="InterPro" id="IPR036390">
    <property type="entry name" value="WH_DNA-bd_sf"/>
</dbReference>
<dbReference type="AlphaFoldDB" id="A0A5B8U6R6"/>
<evidence type="ECO:0000259" key="1">
    <source>
        <dbReference type="PROSITE" id="PS51063"/>
    </source>
</evidence>
<name>A0A5B8U6R6_9ACTN</name>
<gene>
    <name evidence="2" type="ORF">FSW04_14725</name>
</gene>
<accession>A0A5B8U6R6</accession>
<evidence type="ECO:0000313" key="2">
    <source>
        <dbReference type="EMBL" id="QEC48700.1"/>
    </source>
</evidence>
<dbReference type="PROSITE" id="PS51063">
    <property type="entry name" value="HTH_CRP_2"/>
    <property type="match status" value="1"/>
</dbReference>
<sequence length="256" mass="28271">MRTFRGGEMGTPEPVPGAVISLLDADPDFAEGLDEATRERARPAARTRVQRLSPGAWDAAAAMEPEQHHRGFLIVDGLLAREVDVMGRRCCELLGHGDVMRPWQWDPEGSHVQAEVGWEVLEAARLAVLDHALVQRLAPFPQLGVELFARGIRRAHALAVALAISHHQRVDDRLRLTLWHLAERWGRVAPEGLVVPLPLGHERLAMLVGAHRPSVTTAMGDLVREGLVSRRDDGDWVLHGAPPDQLRHHRLAAALT</sequence>
<dbReference type="EMBL" id="CP042430">
    <property type="protein sequence ID" value="QEC48700.1"/>
    <property type="molecule type" value="Genomic_DNA"/>
</dbReference>
<keyword evidence="3" id="KW-1185">Reference proteome</keyword>
<dbReference type="Gene3D" id="1.10.10.10">
    <property type="entry name" value="Winged helix-like DNA-binding domain superfamily/Winged helix DNA-binding domain"/>
    <property type="match status" value="1"/>
</dbReference>
<proteinExistence type="predicted"/>
<dbReference type="SMART" id="SM00419">
    <property type="entry name" value="HTH_CRP"/>
    <property type="match status" value="1"/>
</dbReference>
<dbReference type="GO" id="GO:0003677">
    <property type="term" value="F:DNA binding"/>
    <property type="evidence" value="ECO:0007669"/>
    <property type="project" value="InterPro"/>
</dbReference>
<dbReference type="Pfam" id="PF13545">
    <property type="entry name" value="HTH_Crp_2"/>
    <property type="match status" value="1"/>
</dbReference>
<evidence type="ECO:0000313" key="3">
    <source>
        <dbReference type="Proteomes" id="UP000321805"/>
    </source>
</evidence>
<dbReference type="InterPro" id="IPR012318">
    <property type="entry name" value="HTH_CRP"/>
</dbReference>
<reference evidence="2 3" key="1">
    <citation type="journal article" date="2018" name="J. Microbiol.">
        <title>Baekduia soli gen. nov., sp. nov., a novel bacterium isolated from the soil of Baekdu Mountain and proposal of a novel family name, Baekduiaceae fam. nov.</title>
        <authorList>
            <person name="An D.S."/>
            <person name="Siddiqi M.Z."/>
            <person name="Kim K.H."/>
            <person name="Yu H.S."/>
            <person name="Im W.T."/>
        </authorList>
    </citation>
    <scope>NUCLEOTIDE SEQUENCE [LARGE SCALE GENOMIC DNA]</scope>
    <source>
        <strain evidence="2 3">BR7-21</strain>
    </source>
</reference>
<protein>
    <submittedName>
        <fullName evidence="2">Crp/Fnr family transcriptional regulator</fullName>
    </submittedName>
</protein>
<dbReference type="OrthoDB" id="892842at2"/>
<dbReference type="SUPFAM" id="SSF46785">
    <property type="entry name" value="Winged helix' DNA-binding domain"/>
    <property type="match status" value="1"/>
</dbReference>
<dbReference type="InterPro" id="IPR036388">
    <property type="entry name" value="WH-like_DNA-bd_sf"/>
</dbReference>
<dbReference type="GO" id="GO:0006355">
    <property type="term" value="P:regulation of DNA-templated transcription"/>
    <property type="evidence" value="ECO:0007669"/>
    <property type="project" value="InterPro"/>
</dbReference>
<feature type="domain" description="HTH crp-type" evidence="1">
    <location>
        <begin position="168"/>
        <end position="242"/>
    </location>
</feature>
<organism evidence="2 3">
    <name type="scientific">Baekduia soli</name>
    <dbReference type="NCBI Taxonomy" id="496014"/>
    <lineage>
        <taxon>Bacteria</taxon>
        <taxon>Bacillati</taxon>
        <taxon>Actinomycetota</taxon>
        <taxon>Thermoleophilia</taxon>
        <taxon>Solirubrobacterales</taxon>
        <taxon>Baekduiaceae</taxon>
        <taxon>Baekduia</taxon>
    </lineage>
</organism>
<dbReference type="Proteomes" id="UP000321805">
    <property type="component" value="Chromosome"/>
</dbReference>
<dbReference type="KEGG" id="bsol:FSW04_14725"/>